<organism evidence="1 2">
    <name type="scientific">Ambrosiozyma monospora</name>
    <name type="common">Yeast</name>
    <name type="synonym">Endomycopsis monosporus</name>
    <dbReference type="NCBI Taxonomy" id="43982"/>
    <lineage>
        <taxon>Eukaryota</taxon>
        <taxon>Fungi</taxon>
        <taxon>Dikarya</taxon>
        <taxon>Ascomycota</taxon>
        <taxon>Saccharomycotina</taxon>
        <taxon>Pichiomycetes</taxon>
        <taxon>Pichiales</taxon>
        <taxon>Pichiaceae</taxon>
        <taxon>Ambrosiozyma</taxon>
    </lineage>
</organism>
<keyword evidence="2" id="KW-1185">Reference proteome</keyword>
<accession>A0ACB5U1N0</accession>
<proteinExistence type="predicted"/>
<protein>
    <submittedName>
        <fullName evidence="1">Unnamed protein product</fullName>
    </submittedName>
</protein>
<reference evidence="1" key="1">
    <citation type="submission" date="2023-04" db="EMBL/GenBank/DDBJ databases">
        <title>Ambrosiozyma monospora NBRC 10751.</title>
        <authorList>
            <person name="Ichikawa N."/>
            <person name="Sato H."/>
            <person name="Tonouchi N."/>
        </authorList>
    </citation>
    <scope>NUCLEOTIDE SEQUENCE</scope>
    <source>
        <strain evidence="1">NBRC 10751</strain>
    </source>
</reference>
<dbReference type="EMBL" id="BSXS01011113">
    <property type="protein sequence ID" value="GME99712.1"/>
    <property type="molecule type" value="Genomic_DNA"/>
</dbReference>
<evidence type="ECO:0000313" key="1">
    <source>
        <dbReference type="EMBL" id="GME99712.1"/>
    </source>
</evidence>
<sequence>MVRKYATLYVFVVILLVVIIAAPAVVGSMKSLTFYTKLYDGSTSLPSFADGLFQPRNQNHNDTGKGSGKWTHSWTTKTSLSTWSTKA</sequence>
<dbReference type="Proteomes" id="UP001165064">
    <property type="component" value="Unassembled WGS sequence"/>
</dbReference>
<comment type="caution">
    <text evidence="1">The sequence shown here is derived from an EMBL/GenBank/DDBJ whole genome shotgun (WGS) entry which is preliminary data.</text>
</comment>
<gene>
    <name evidence="1" type="ORF">Amon02_001080300</name>
</gene>
<name>A0ACB5U1N0_AMBMO</name>
<evidence type="ECO:0000313" key="2">
    <source>
        <dbReference type="Proteomes" id="UP001165064"/>
    </source>
</evidence>